<dbReference type="InterPro" id="IPR016162">
    <property type="entry name" value="Ald_DH_N"/>
</dbReference>
<dbReference type="InterPro" id="IPR016163">
    <property type="entry name" value="Ald_DH_C"/>
</dbReference>
<name>A0AAW0EG89_9AGAR</name>
<evidence type="ECO:0000256" key="2">
    <source>
        <dbReference type="ARBA" id="ARBA00013048"/>
    </source>
</evidence>
<evidence type="ECO:0000313" key="7">
    <source>
        <dbReference type="Proteomes" id="UP001362999"/>
    </source>
</evidence>
<dbReference type="EMBL" id="JAWWNJ010000001">
    <property type="protein sequence ID" value="KAK7064346.1"/>
    <property type="molecule type" value="Genomic_DNA"/>
</dbReference>
<reference evidence="6 7" key="1">
    <citation type="journal article" date="2024" name="J Genomics">
        <title>Draft genome sequencing and assembly of Favolaschia claudopus CIRM-BRFM 2984 isolated from oak limbs.</title>
        <authorList>
            <person name="Navarro D."/>
            <person name="Drula E."/>
            <person name="Chaduli D."/>
            <person name="Cazenave R."/>
            <person name="Ahrendt S."/>
            <person name="Wang J."/>
            <person name="Lipzen A."/>
            <person name="Daum C."/>
            <person name="Barry K."/>
            <person name="Grigoriev I.V."/>
            <person name="Favel A."/>
            <person name="Rosso M.N."/>
            <person name="Martin F."/>
        </authorList>
    </citation>
    <scope>NUCLEOTIDE SEQUENCE [LARGE SCALE GENOMIC DNA]</scope>
    <source>
        <strain evidence="6 7">CIRM-BRFM 2984</strain>
    </source>
</reference>
<dbReference type="InterPro" id="IPR016161">
    <property type="entry name" value="Ald_DH/histidinol_DH"/>
</dbReference>
<evidence type="ECO:0000259" key="5">
    <source>
        <dbReference type="Pfam" id="PF00171"/>
    </source>
</evidence>
<keyword evidence="7" id="KW-1185">Reference proteome</keyword>
<proteinExistence type="inferred from homology"/>
<dbReference type="PANTHER" id="PTHR43866:SF3">
    <property type="entry name" value="METHYLMALONATE-SEMIALDEHYDE DEHYDROGENASE [ACYLATING], MITOCHONDRIAL"/>
    <property type="match status" value="1"/>
</dbReference>
<dbReference type="Gene3D" id="3.40.605.10">
    <property type="entry name" value="Aldehyde Dehydrogenase, Chain A, domain 1"/>
    <property type="match status" value="1"/>
</dbReference>
<dbReference type="Gene3D" id="3.40.309.10">
    <property type="entry name" value="Aldehyde Dehydrogenase, Chain A, domain 2"/>
    <property type="match status" value="1"/>
</dbReference>
<dbReference type="InterPro" id="IPR015590">
    <property type="entry name" value="Aldehyde_DH_dom"/>
</dbReference>
<dbReference type="SUPFAM" id="SSF53720">
    <property type="entry name" value="ALDH-like"/>
    <property type="match status" value="1"/>
</dbReference>
<accession>A0AAW0EG89</accession>
<dbReference type="GO" id="GO:0006574">
    <property type="term" value="P:L-valine catabolic process"/>
    <property type="evidence" value="ECO:0007669"/>
    <property type="project" value="TreeGrafter"/>
</dbReference>
<dbReference type="PANTHER" id="PTHR43866">
    <property type="entry name" value="MALONATE-SEMIALDEHYDE DEHYDROGENASE"/>
    <property type="match status" value="1"/>
</dbReference>
<keyword evidence="4" id="KW-0520">NAD</keyword>
<protein>
    <recommendedName>
        <fullName evidence="2">methylmalonate-semialdehyde dehydrogenase (CoA acylating)</fullName>
        <ecNumber evidence="2">1.2.1.27</ecNumber>
    </recommendedName>
</protein>
<dbReference type="FunFam" id="3.40.605.10:FF:000003">
    <property type="entry name" value="Methylmalonate-semialdehyde dehydrogenase [acylating]"/>
    <property type="match status" value="1"/>
</dbReference>
<dbReference type="EC" id="1.2.1.27" evidence="2"/>
<keyword evidence="3" id="KW-0560">Oxidoreductase</keyword>
<dbReference type="InterPro" id="IPR010061">
    <property type="entry name" value="MeMal-semiAld_DH"/>
</dbReference>
<comment type="caution">
    <text evidence="6">The sequence shown here is derived from an EMBL/GenBank/DDBJ whole genome shotgun (WGS) entry which is preliminary data.</text>
</comment>
<dbReference type="Proteomes" id="UP001362999">
    <property type="component" value="Unassembled WGS sequence"/>
</dbReference>
<sequence length="532" mass="56797">MVLLRRFSTSVARNTLSPLARAAADGLSHWKGISVEGGATKNFIGGEFTESKTSDWIDILDPSTQTLLSRVPQTTPTEFEQAVDAASQAYKSWSRTSVIARQRFALELQHLLRQNAEAIANSIVLEQGKTIADAHGDLLRGLQVVETAIGITSNLLADKLEVSKDMDTDVRKLPLGVVASIAPFNFPAMIPLWTIPMAAVTGNTLILKPSERDPGAAMIIAELCQRAGLPSGVLNVVHGGVPTVNAICDHPAIKAVSFVGGDRAGKHIYERATKNGKRAQANLGAKNHAVLMPDANRNLALNSILGAAFGAAGQRCMALSVVLLVGEAKSWLPELIERATKLKVSGGFEPGTDLGPVISPAAKQRITGLIASADEQGAKIWLDGRGLEVPGYENGNFIGPTIIQADTSMRCYQEEIFGPVLTVLTVDTLDDAVEIINNNRYGNGAACFTQSGATARKFETEVNVGQIGINVPIPVPLPMFSWSGNKGSFLGDIHFYGKSGINFYTQNKTITSLWKAEDALGTRASVDMPTHH</sequence>
<dbReference type="CDD" id="cd07085">
    <property type="entry name" value="ALDH_F6_MMSDH"/>
    <property type="match status" value="1"/>
</dbReference>
<dbReference type="AlphaFoldDB" id="A0AAW0EG89"/>
<feature type="domain" description="Aldehyde dehydrogenase" evidence="5">
    <location>
        <begin position="49"/>
        <end position="510"/>
    </location>
</feature>
<dbReference type="FunFam" id="3.40.309.10:FF:000002">
    <property type="entry name" value="Methylmalonate-semialdehyde dehydrogenase (Acylating)"/>
    <property type="match status" value="1"/>
</dbReference>
<evidence type="ECO:0000256" key="4">
    <source>
        <dbReference type="ARBA" id="ARBA00023027"/>
    </source>
</evidence>
<dbReference type="Pfam" id="PF00171">
    <property type="entry name" value="Aldedh"/>
    <property type="match status" value="1"/>
</dbReference>
<dbReference type="GO" id="GO:0005739">
    <property type="term" value="C:mitochondrion"/>
    <property type="evidence" value="ECO:0007669"/>
    <property type="project" value="TreeGrafter"/>
</dbReference>
<dbReference type="PROSITE" id="PS00070">
    <property type="entry name" value="ALDEHYDE_DEHYDR_CYS"/>
    <property type="match status" value="1"/>
</dbReference>
<comment type="similarity">
    <text evidence="1">Belongs to the aldehyde dehydrogenase family.</text>
</comment>
<organism evidence="6 7">
    <name type="scientific">Favolaschia claudopus</name>
    <dbReference type="NCBI Taxonomy" id="2862362"/>
    <lineage>
        <taxon>Eukaryota</taxon>
        <taxon>Fungi</taxon>
        <taxon>Dikarya</taxon>
        <taxon>Basidiomycota</taxon>
        <taxon>Agaricomycotina</taxon>
        <taxon>Agaricomycetes</taxon>
        <taxon>Agaricomycetidae</taxon>
        <taxon>Agaricales</taxon>
        <taxon>Marasmiineae</taxon>
        <taxon>Mycenaceae</taxon>
        <taxon>Favolaschia</taxon>
    </lineage>
</organism>
<dbReference type="GO" id="GO:0006210">
    <property type="term" value="P:thymine catabolic process"/>
    <property type="evidence" value="ECO:0007669"/>
    <property type="project" value="TreeGrafter"/>
</dbReference>
<gene>
    <name evidence="6" type="ORF">R3P38DRAFT_2823920</name>
</gene>
<dbReference type="InterPro" id="IPR016160">
    <property type="entry name" value="Ald_DH_CS_CYS"/>
</dbReference>
<evidence type="ECO:0000256" key="1">
    <source>
        <dbReference type="ARBA" id="ARBA00009986"/>
    </source>
</evidence>
<dbReference type="NCBIfam" id="TIGR01722">
    <property type="entry name" value="MMSDH"/>
    <property type="match status" value="1"/>
</dbReference>
<dbReference type="GO" id="GO:0004491">
    <property type="term" value="F:methylmalonate-semialdehyde dehydrogenase (acylating, NAD) activity"/>
    <property type="evidence" value="ECO:0007669"/>
    <property type="project" value="UniProtKB-EC"/>
</dbReference>
<evidence type="ECO:0000313" key="6">
    <source>
        <dbReference type="EMBL" id="KAK7064346.1"/>
    </source>
</evidence>
<evidence type="ECO:0000256" key="3">
    <source>
        <dbReference type="ARBA" id="ARBA00023002"/>
    </source>
</evidence>